<feature type="transmembrane region" description="Helical" evidence="1">
    <location>
        <begin position="209"/>
        <end position="233"/>
    </location>
</feature>
<feature type="transmembrane region" description="Helical" evidence="1">
    <location>
        <begin position="91"/>
        <end position="112"/>
    </location>
</feature>
<sequence length="270" mass="30006">MSVLLISTGFAALLYLVSGIAIMSAMKKGAEAKASSLLRWPVLLGLVLHGYAVGQEMFTAEAVHFGFGYAVSVMFFFAVVTLLIESWVHRIHALFGIILIAAAFGALFPVFFQGQVVPAADWTLAFRWHLVFALAAYSFMMIAFVQAVLMMLQNTRLRAKGLSANDDLLDSLPGLVVMERVFFRIVATGFFCLTLVLILGAVVTKELQGVYFLFDHKAVLTWISWLVFGVLLLGRTVWGWRAKTALRLFWAGFVVFAVAYFVYSFVLEVF</sequence>
<keyword evidence="4" id="KW-1185">Reference proteome</keyword>
<accession>S3CMV9</accession>
<evidence type="ECO:0000256" key="1">
    <source>
        <dbReference type="SAM" id="Phobius"/>
    </source>
</evidence>
<feature type="transmembrane region" description="Helical" evidence="1">
    <location>
        <begin position="37"/>
        <end position="54"/>
    </location>
</feature>
<reference evidence="3 4" key="1">
    <citation type="submission" date="2013-04" db="EMBL/GenBank/DDBJ databases">
        <title>The Genome Sequence of Sutterella wadsworthensis HGA0223.</title>
        <authorList>
            <consortium name="The Broad Institute Genomics Platform"/>
            <person name="Earl A."/>
            <person name="Ward D."/>
            <person name="Feldgarden M."/>
            <person name="Gevers D."/>
            <person name="Schmidt T.M."/>
            <person name="Dover J."/>
            <person name="Dai D."/>
            <person name="Walker B."/>
            <person name="Young S."/>
            <person name="Zeng Q."/>
            <person name="Gargeya S."/>
            <person name="Fitzgerald M."/>
            <person name="Haas B."/>
            <person name="Abouelleil A."/>
            <person name="Allen A.W."/>
            <person name="Alvarado L."/>
            <person name="Arachchi H.M."/>
            <person name="Berlin A.M."/>
            <person name="Chapman S.B."/>
            <person name="Gainer-Dewar J."/>
            <person name="Goldberg J."/>
            <person name="Griggs A."/>
            <person name="Gujja S."/>
            <person name="Hansen M."/>
            <person name="Howarth C."/>
            <person name="Imamovic A."/>
            <person name="Ireland A."/>
            <person name="Larimer J."/>
            <person name="McCowan C."/>
            <person name="Murphy C."/>
            <person name="Pearson M."/>
            <person name="Poon T.W."/>
            <person name="Priest M."/>
            <person name="Roberts A."/>
            <person name="Saif S."/>
            <person name="Shea T."/>
            <person name="Sisk P."/>
            <person name="Sykes S."/>
            <person name="Wortman J."/>
            <person name="Nusbaum C."/>
            <person name="Birren B."/>
        </authorList>
    </citation>
    <scope>NUCLEOTIDE SEQUENCE [LARGE SCALE GENOMIC DNA]</scope>
    <source>
        <strain evidence="3 4">HGA0223</strain>
    </source>
</reference>
<proteinExistence type="predicted"/>
<dbReference type="EMBL" id="ATCF01000004">
    <property type="protein sequence ID" value="EPE01885.1"/>
    <property type="molecule type" value="Genomic_DNA"/>
</dbReference>
<feature type="transmembrane region" description="Helical" evidence="1">
    <location>
        <begin position="132"/>
        <end position="152"/>
    </location>
</feature>
<organism evidence="3 4">
    <name type="scientific">Sutterella wadsworthensis HGA0223</name>
    <dbReference type="NCBI Taxonomy" id="1203554"/>
    <lineage>
        <taxon>Bacteria</taxon>
        <taxon>Pseudomonadati</taxon>
        <taxon>Pseudomonadota</taxon>
        <taxon>Betaproteobacteria</taxon>
        <taxon>Burkholderiales</taxon>
        <taxon>Sutterellaceae</taxon>
        <taxon>Sutterella</taxon>
    </lineage>
</organism>
<keyword evidence="1" id="KW-1133">Transmembrane helix</keyword>
<evidence type="ECO:0000313" key="3">
    <source>
        <dbReference type="EMBL" id="EPE01885.1"/>
    </source>
</evidence>
<dbReference type="PANTHER" id="PTHR38034">
    <property type="entry name" value="INNER MEMBRANE PROTEIN YPJD"/>
    <property type="match status" value="1"/>
</dbReference>
<dbReference type="GO" id="GO:0017004">
    <property type="term" value="P:cytochrome complex assembly"/>
    <property type="evidence" value="ECO:0007669"/>
    <property type="project" value="InterPro"/>
</dbReference>
<dbReference type="InterPro" id="IPR052372">
    <property type="entry name" value="YpjD/HemX"/>
</dbReference>
<evidence type="ECO:0000259" key="2">
    <source>
        <dbReference type="Pfam" id="PF01578"/>
    </source>
</evidence>
<feature type="domain" description="Cytochrome c assembly protein" evidence="2">
    <location>
        <begin position="75"/>
        <end position="268"/>
    </location>
</feature>
<evidence type="ECO:0000313" key="4">
    <source>
        <dbReference type="Proteomes" id="UP000014400"/>
    </source>
</evidence>
<feature type="transmembrane region" description="Helical" evidence="1">
    <location>
        <begin position="181"/>
        <end position="203"/>
    </location>
</feature>
<protein>
    <recommendedName>
        <fullName evidence="2">Cytochrome c assembly protein domain-containing protein</fullName>
    </recommendedName>
</protein>
<feature type="transmembrane region" description="Helical" evidence="1">
    <location>
        <begin position="6"/>
        <end position="25"/>
    </location>
</feature>
<dbReference type="GeneID" id="64062026"/>
<dbReference type="Pfam" id="PF01578">
    <property type="entry name" value="Cytochrom_C_asm"/>
    <property type="match status" value="1"/>
</dbReference>
<dbReference type="Proteomes" id="UP000014400">
    <property type="component" value="Unassembled WGS sequence"/>
</dbReference>
<dbReference type="RefSeq" id="WP_005430920.1">
    <property type="nucleotide sequence ID" value="NZ_KE150480.1"/>
</dbReference>
<gene>
    <name evidence="3" type="ORF">HMPREF1476_00116</name>
</gene>
<feature type="transmembrane region" description="Helical" evidence="1">
    <location>
        <begin position="245"/>
        <end position="266"/>
    </location>
</feature>
<dbReference type="PATRIC" id="fig|1203554.3.peg.107"/>
<dbReference type="InterPro" id="IPR002541">
    <property type="entry name" value="Cyt_c_assembly"/>
</dbReference>
<dbReference type="PANTHER" id="PTHR38034:SF1">
    <property type="entry name" value="INNER MEMBRANE PROTEIN YPJD"/>
    <property type="match status" value="1"/>
</dbReference>
<name>S3CMV9_9BURK</name>
<dbReference type="GO" id="GO:0020037">
    <property type="term" value="F:heme binding"/>
    <property type="evidence" value="ECO:0007669"/>
    <property type="project" value="InterPro"/>
</dbReference>
<dbReference type="STRING" id="1203554.HMPREF1476_00116"/>
<dbReference type="AlphaFoldDB" id="S3CMV9"/>
<keyword evidence="1" id="KW-0472">Membrane</keyword>
<keyword evidence="1" id="KW-0812">Transmembrane</keyword>
<comment type="caution">
    <text evidence="3">The sequence shown here is derived from an EMBL/GenBank/DDBJ whole genome shotgun (WGS) entry which is preliminary data.</text>
</comment>
<dbReference type="eggNOG" id="COG4137">
    <property type="taxonomic scope" value="Bacteria"/>
</dbReference>
<dbReference type="HOGENOM" id="CLU_049710_1_1_4"/>
<feature type="transmembrane region" description="Helical" evidence="1">
    <location>
        <begin position="66"/>
        <end position="84"/>
    </location>
</feature>